<evidence type="ECO:0000313" key="11">
    <source>
        <dbReference type="Proteomes" id="UP001162741"/>
    </source>
</evidence>
<evidence type="ECO:0000256" key="1">
    <source>
        <dbReference type="ARBA" id="ARBA00001974"/>
    </source>
</evidence>
<dbReference type="InterPro" id="IPR017900">
    <property type="entry name" value="4Fe4S_Fe_S_CS"/>
</dbReference>
<evidence type="ECO:0000256" key="4">
    <source>
        <dbReference type="ARBA" id="ARBA00022827"/>
    </source>
</evidence>
<dbReference type="Pfam" id="PF02913">
    <property type="entry name" value="FAD-oxidase_C"/>
    <property type="match status" value="1"/>
</dbReference>
<sequence>MNKEQLDKVFAELAQQLSGDLYYSNDSLHRTVLMAYATDASVYQEHPLGVALPKNKQDISLLIKASQQHNIPLIPRTAGTSLAGQVVGQGLVVDVSRYMNKLLEVNVAEKWVRVEPGVERDVLNELLLPHKLFFGPETSTSNRAMIGGMIGNNSCGLHSMVWGATRDNLISVNAVLTNGEETVFGTLQADQFARKRAQTNFEGHIYQSIHNILSDESNRQAIHDGYPAKAVRRRNTGYALDALADTQPYGGEQPFNLAHLIAGSEGTLAFITEAKLKLLDLPPQVNGLVCVHCSTLRESLLVNLVAVKHPVTASELVDDVIMNFTKDHPEHQQNRFFIEGDPAAVLMVEFMCNSEAELAAQTGAFISEIKSAGLGYAYPLLRGPEITKAWNLRKSGLGLLRNIKGDAQPVNLIEDCAVAPEHLPDYIQDIQETLSNLNLKASYYAHAGAGELHVEPIINLKSDEGKIVFRTLLAKTAAIVKKYKGSLSGEHGDGRLRGEFIGFMLGEKCYELCKQVKLIWDPARLMNPGKIVDTPPMDTSFRFKKLPKGPGVKTHFDFSEQGGILSLAEKCSGSGDCRKTHFAGGTMCPSYMATRFEKDTTRARANVLRQFLSAENSSQAFDHEEIQHAMDLCLSCKGCKAECPSSVDVSKLKAEYLQQYYDIHGTPLKARMIGEFPALNKLASIAPGLYNFAFGNKAISRLFKGMMNMADERDVPAMHAFTLRSWYKKFRRQQHSHHLTSKVYFFCDEFTNYNDVTIGMRCIELLTALGYEVIIPEHIESGRTHLSKGMVKRAKSIAAKNISLLSSIIDDPYPLIGTEPSAILTFRDEYIDLLTGEEKAKAIRLSKKVMLFEEFMAAEMDLDNIPKDRFHSEPRQLVIHGHCHQKALSSVNFVQKVLSWPANYEATVINSGCCGMAGSFGFDKDHYETSMKIGELVLFPTVRSQAPEVIVAAPGTSCRHQIKDGTGREALHPAEVLFEALVSKDPSDYARKGSFASMGE</sequence>
<dbReference type="Pfam" id="PF01565">
    <property type="entry name" value="FAD_binding_4"/>
    <property type="match status" value="1"/>
</dbReference>
<organism evidence="10 11">
    <name type="scientific">Chitinophaga horti</name>
    <dbReference type="NCBI Taxonomy" id="2920382"/>
    <lineage>
        <taxon>Bacteria</taxon>
        <taxon>Pseudomonadati</taxon>
        <taxon>Bacteroidota</taxon>
        <taxon>Chitinophagia</taxon>
        <taxon>Chitinophagales</taxon>
        <taxon>Chitinophagaceae</taxon>
        <taxon>Chitinophaga</taxon>
    </lineage>
</organism>
<keyword evidence="7" id="KW-0411">Iron-sulfur</keyword>
<dbReference type="InterPro" id="IPR004113">
    <property type="entry name" value="FAD-bd_oxidored_4_C"/>
</dbReference>
<feature type="domain" description="FAD-binding PCMH-type" evidence="9">
    <location>
        <begin position="43"/>
        <end position="281"/>
    </location>
</feature>
<keyword evidence="5" id="KW-0560">Oxidoreductase</keyword>
<dbReference type="PROSITE" id="PS51387">
    <property type="entry name" value="FAD_PCMH"/>
    <property type="match status" value="1"/>
</dbReference>
<dbReference type="PANTHER" id="PTHR11748:SF119">
    <property type="entry name" value="D-2-HYDROXYGLUTARATE DEHYDROGENASE"/>
    <property type="match status" value="1"/>
</dbReference>
<dbReference type="Proteomes" id="UP001162741">
    <property type="component" value="Chromosome"/>
</dbReference>
<accession>A0ABY6IWF7</accession>
<evidence type="ECO:0000259" key="9">
    <source>
        <dbReference type="PROSITE" id="PS51387"/>
    </source>
</evidence>
<evidence type="ECO:0000259" key="8">
    <source>
        <dbReference type="PROSITE" id="PS51379"/>
    </source>
</evidence>
<feature type="domain" description="4Fe-4S ferredoxin-type" evidence="8">
    <location>
        <begin position="624"/>
        <end position="655"/>
    </location>
</feature>
<dbReference type="InterPro" id="IPR006094">
    <property type="entry name" value="Oxid_FAD_bind_N"/>
</dbReference>
<dbReference type="RefSeq" id="WP_264280093.1">
    <property type="nucleotide sequence ID" value="NZ_CP107006.1"/>
</dbReference>
<keyword evidence="11" id="KW-1185">Reference proteome</keyword>
<evidence type="ECO:0000256" key="6">
    <source>
        <dbReference type="ARBA" id="ARBA00023004"/>
    </source>
</evidence>
<dbReference type="PROSITE" id="PS51379">
    <property type="entry name" value="4FE4S_FER_2"/>
    <property type="match status" value="1"/>
</dbReference>
<keyword evidence="4" id="KW-0274">FAD</keyword>
<evidence type="ECO:0000313" key="10">
    <source>
        <dbReference type="EMBL" id="UYQ91713.1"/>
    </source>
</evidence>
<dbReference type="InterPro" id="IPR016169">
    <property type="entry name" value="FAD-bd_PCMH_sub2"/>
</dbReference>
<dbReference type="InterPro" id="IPR017896">
    <property type="entry name" value="4Fe4S_Fe-S-bd"/>
</dbReference>
<dbReference type="InterPro" id="IPR016166">
    <property type="entry name" value="FAD-bd_PCMH"/>
</dbReference>
<proteinExistence type="predicted"/>
<dbReference type="Pfam" id="PF13534">
    <property type="entry name" value="Fer4_17"/>
    <property type="match status" value="1"/>
</dbReference>
<evidence type="ECO:0000256" key="3">
    <source>
        <dbReference type="ARBA" id="ARBA00022723"/>
    </source>
</evidence>
<keyword evidence="6" id="KW-0408">Iron</keyword>
<dbReference type="Gene3D" id="3.30.465.10">
    <property type="match status" value="1"/>
</dbReference>
<dbReference type="InterPro" id="IPR016164">
    <property type="entry name" value="FAD-linked_Oxase-like_C"/>
</dbReference>
<dbReference type="SUPFAM" id="SSF46548">
    <property type="entry name" value="alpha-helical ferredoxin"/>
    <property type="match status" value="1"/>
</dbReference>
<dbReference type="SUPFAM" id="SSF56176">
    <property type="entry name" value="FAD-binding/transporter-associated domain-like"/>
    <property type="match status" value="1"/>
</dbReference>
<gene>
    <name evidence="10" type="ORF">MKQ68_16615</name>
</gene>
<keyword evidence="3" id="KW-0479">Metal-binding</keyword>
<name>A0ABY6IWF7_9BACT</name>
<dbReference type="EMBL" id="CP107006">
    <property type="protein sequence ID" value="UYQ91713.1"/>
    <property type="molecule type" value="Genomic_DNA"/>
</dbReference>
<dbReference type="SUPFAM" id="SSF55103">
    <property type="entry name" value="FAD-linked oxidases, C-terminal domain"/>
    <property type="match status" value="1"/>
</dbReference>
<comment type="cofactor">
    <cofactor evidence="1">
        <name>FAD</name>
        <dbReference type="ChEBI" id="CHEBI:57692"/>
    </cofactor>
</comment>
<dbReference type="InterPro" id="IPR036318">
    <property type="entry name" value="FAD-bd_PCMH-like_sf"/>
</dbReference>
<dbReference type="Gene3D" id="3.30.70.2740">
    <property type="match status" value="1"/>
</dbReference>
<keyword evidence="2" id="KW-0285">Flavoprotein</keyword>
<dbReference type="PROSITE" id="PS00198">
    <property type="entry name" value="4FE4S_FER_1"/>
    <property type="match status" value="1"/>
</dbReference>
<reference evidence="10" key="1">
    <citation type="submission" date="2022-10" db="EMBL/GenBank/DDBJ databases">
        <title>Chitinophaga sp. nov., isolated from soil.</title>
        <authorList>
            <person name="Jeon C.O."/>
        </authorList>
    </citation>
    <scope>NUCLEOTIDE SEQUENCE</scope>
    <source>
        <strain evidence="10">R8</strain>
    </source>
</reference>
<evidence type="ECO:0000256" key="7">
    <source>
        <dbReference type="ARBA" id="ARBA00023014"/>
    </source>
</evidence>
<dbReference type="PANTHER" id="PTHR11748">
    <property type="entry name" value="D-LACTATE DEHYDROGENASE"/>
    <property type="match status" value="1"/>
</dbReference>
<evidence type="ECO:0000256" key="2">
    <source>
        <dbReference type="ARBA" id="ARBA00022630"/>
    </source>
</evidence>
<protein>
    <submittedName>
        <fullName evidence="10">FAD-binding protein</fullName>
    </submittedName>
</protein>
<evidence type="ECO:0000256" key="5">
    <source>
        <dbReference type="ARBA" id="ARBA00023002"/>
    </source>
</evidence>